<dbReference type="EMBL" id="BSXV01001884">
    <property type="protein sequence ID" value="GME94222.1"/>
    <property type="molecule type" value="Genomic_DNA"/>
</dbReference>
<evidence type="ECO:0000313" key="2">
    <source>
        <dbReference type="Proteomes" id="UP001165101"/>
    </source>
</evidence>
<protein>
    <submittedName>
        <fullName evidence="1">Unnamed protein product</fullName>
    </submittedName>
</protein>
<organism evidence="1 2">
    <name type="scientific">Candida boidinii</name>
    <name type="common">Yeast</name>
    <dbReference type="NCBI Taxonomy" id="5477"/>
    <lineage>
        <taxon>Eukaryota</taxon>
        <taxon>Fungi</taxon>
        <taxon>Dikarya</taxon>
        <taxon>Ascomycota</taxon>
        <taxon>Saccharomycotina</taxon>
        <taxon>Pichiomycetes</taxon>
        <taxon>Pichiales</taxon>
        <taxon>Pichiaceae</taxon>
        <taxon>Ogataea</taxon>
        <taxon>Ogataea/Candida clade</taxon>
    </lineage>
</organism>
<reference evidence="1" key="1">
    <citation type="submission" date="2023-04" db="EMBL/GenBank/DDBJ databases">
        <title>Candida boidinii NBRC 1967.</title>
        <authorList>
            <person name="Ichikawa N."/>
            <person name="Sato H."/>
            <person name="Tonouchi N."/>
        </authorList>
    </citation>
    <scope>NUCLEOTIDE SEQUENCE</scope>
    <source>
        <strain evidence="1">NBRC 1967</strain>
    </source>
</reference>
<keyword evidence="2" id="KW-1185">Reference proteome</keyword>
<sequence length="607" mass="69336">MVNSINGDVDCRSFLSGMPELKLGLNETLISNDFVDDDSKNNTESNSNNTNNNNKSKLIFDSINFNQCVELTKIATNNSITFIPPDGSFKLFSYQIITKSTKHLKPLILVDPIYKIFKSTKFSKSGLKRTKYKLQISTSIQTFFKKRFNLNDVYIIIPLIINQSSVLNSLKDENGNPFPKHLQAANLPSYAKLLIDFNIAPKFKTKLGSVSLNLETSSIIWKIPSLEGNIGEVSYSSLFSNKKHGNTPSSSSSSSSPSTTANTQNYYSMICEFELMSEDQFLKTSNYNQYWGKQDKNDLYYLDLKEEFSKIHGDDEKTSDGLALVKPLGNSIKLKKKLLYLKYDNFIRINFQLNSTSYSGLKVEFLTINEPQLKFQSMPWIRYLVKCGSGIGSGNSIGNTQERKKTHIRGGNDGEYLFRLGPDSFKNELTIDDFEPIEFDNEIHRKVSTSSSKTKKDVKTEKIDHEEESLEKVIKDHSRDTKVHSSKIKDFEEYIVEENIPKMDVDEEKVHEDEEKLHQDEEQRVQDSGEETEEDDDTVIHHDPEEVAITEETNTNTETEVLPIEELQIEDKDEHEPITAVSNDINYDDDDDEFKAIGEEDIKWEVS</sequence>
<comment type="caution">
    <text evidence="1">The sequence shown here is derived from an EMBL/GenBank/DDBJ whole genome shotgun (WGS) entry which is preliminary data.</text>
</comment>
<evidence type="ECO:0000313" key="1">
    <source>
        <dbReference type="EMBL" id="GME94222.1"/>
    </source>
</evidence>
<gene>
    <name evidence="1" type="ORF">Cboi01_000344100</name>
</gene>
<dbReference type="Proteomes" id="UP001165101">
    <property type="component" value="Unassembled WGS sequence"/>
</dbReference>
<proteinExistence type="predicted"/>
<accession>A0ACB5TST8</accession>
<name>A0ACB5TST8_CANBO</name>